<gene>
    <name evidence="1" type="ORF">OMM_09720</name>
</gene>
<protein>
    <submittedName>
        <fullName evidence="1">Uncharacterized protein</fullName>
    </submittedName>
</protein>
<dbReference type="Proteomes" id="UP000189670">
    <property type="component" value="Unassembled WGS sequence"/>
</dbReference>
<reference evidence="2" key="1">
    <citation type="submission" date="2012-11" db="EMBL/GenBank/DDBJ databases">
        <authorList>
            <person name="Lucero-Rivera Y.E."/>
            <person name="Tovar-Ramirez D."/>
        </authorList>
    </citation>
    <scope>NUCLEOTIDE SEQUENCE [LARGE SCALE GENOMIC DNA]</scope>
    <source>
        <strain evidence="2">Araruama</strain>
    </source>
</reference>
<sequence>MNRICKKNISVSQADIDAFYQRYPKQSIAPLADHPLKNEVYKIPENNSGIITFIRKEKIEDTYPRWIKELKERYGLYLSFDKQDRNNNT</sequence>
<evidence type="ECO:0000313" key="2">
    <source>
        <dbReference type="Proteomes" id="UP000189670"/>
    </source>
</evidence>
<organism evidence="1 2">
    <name type="scientific">Candidatus Magnetoglobus multicellularis str. Araruama</name>
    <dbReference type="NCBI Taxonomy" id="890399"/>
    <lineage>
        <taxon>Bacteria</taxon>
        <taxon>Pseudomonadati</taxon>
        <taxon>Thermodesulfobacteriota</taxon>
        <taxon>Desulfobacteria</taxon>
        <taxon>Desulfobacterales</taxon>
        <taxon>Desulfobacteraceae</taxon>
        <taxon>Candidatus Magnetoglobus</taxon>
    </lineage>
</organism>
<dbReference type="AlphaFoldDB" id="A0A1V1P3C3"/>
<dbReference type="EMBL" id="ATBP01000679">
    <property type="protein sequence ID" value="ETR69303.1"/>
    <property type="molecule type" value="Genomic_DNA"/>
</dbReference>
<accession>A0A1V1P3C3</accession>
<evidence type="ECO:0000313" key="1">
    <source>
        <dbReference type="EMBL" id="ETR69303.1"/>
    </source>
</evidence>
<proteinExistence type="predicted"/>
<comment type="caution">
    <text evidence="1">The sequence shown here is derived from an EMBL/GenBank/DDBJ whole genome shotgun (WGS) entry which is preliminary data.</text>
</comment>
<name>A0A1V1P3C3_9BACT</name>